<evidence type="ECO:0000313" key="3">
    <source>
        <dbReference type="Proteomes" id="UP000233837"/>
    </source>
</evidence>
<protein>
    <submittedName>
        <fullName evidence="2">Uncharacterized protein</fullName>
    </submittedName>
</protein>
<reference evidence="2 3" key="2">
    <citation type="journal article" date="2017" name="Nature">
        <title>The Apostasia genome and the evolution of orchids.</title>
        <authorList>
            <person name="Zhang G.Q."/>
            <person name="Liu K.W."/>
            <person name="Li Z."/>
            <person name="Lohaus R."/>
            <person name="Hsiao Y.Y."/>
            <person name="Niu S.C."/>
            <person name="Wang J.Y."/>
            <person name="Lin Y.C."/>
            <person name="Xu Q."/>
            <person name="Chen L.J."/>
            <person name="Yoshida K."/>
            <person name="Fujiwara S."/>
            <person name="Wang Z.W."/>
            <person name="Zhang Y.Q."/>
            <person name="Mitsuda N."/>
            <person name="Wang M."/>
            <person name="Liu G.H."/>
            <person name="Pecoraro L."/>
            <person name="Huang H.X."/>
            <person name="Xiao X.J."/>
            <person name="Lin M."/>
            <person name="Wu X.Y."/>
            <person name="Wu W.L."/>
            <person name="Chen Y.Y."/>
            <person name="Chang S.B."/>
            <person name="Sakamoto S."/>
            <person name="Ohme-Takagi M."/>
            <person name="Yagi M."/>
            <person name="Zeng S.J."/>
            <person name="Shen C.Y."/>
            <person name="Yeh C.M."/>
            <person name="Luo Y.B."/>
            <person name="Tsai W.C."/>
            <person name="Van de Peer Y."/>
            <person name="Liu Z.J."/>
        </authorList>
    </citation>
    <scope>NUCLEOTIDE SEQUENCE [LARGE SCALE GENOMIC DNA]</scope>
    <source>
        <tissue evidence="2">The whole plant</tissue>
    </source>
</reference>
<proteinExistence type="predicted"/>
<evidence type="ECO:0000256" key="1">
    <source>
        <dbReference type="ARBA" id="ARBA00022729"/>
    </source>
</evidence>
<dbReference type="Pfam" id="PF24068">
    <property type="entry name" value="TPD1_C"/>
    <property type="match status" value="1"/>
</dbReference>
<dbReference type="EMBL" id="KZ502582">
    <property type="protein sequence ID" value="PKU75629.1"/>
    <property type="molecule type" value="Genomic_DNA"/>
</dbReference>
<organism evidence="2 3">
    <name type="scientific">Dendrobium catenatum</name>
    <dbReference type="NCBI Taxonomy" id="906689"/>
    <lineage>
        <taxon>Eukaryota</taxon>
        <taxon>Viridiplantae</taxon>
        <taxon>Streptophyta</taxon>
        <taxon>Embryophyta</taxon>
        <taxon>Tracheophyta</taxon>
        <taxon>Spermatophyta</taxon>
        <taxon>Magnoliopsida</taxon>
        <taxon>Liliopsida</taxon>
        <taxon>Asparagales</taxon>
        <taxon>Orchidaceae</taxon>
        <taxon>Epidendroideae</taxon>
        <taxon>Malaxideae</taxon>
        <taxon>Dendrobiinae</taxon>
        <taxon>Dendrobium</taxon>
    </lineage>
</organism>
<keyword evidence="3" id="KW-1185">Reference proteome</keyword>
<dbReference type="PANTHER" id="PTHR33184">
    <property type="entry name" value="PROTEIN TAPETUM DETERMINANT 1-LIKE-RELATED"/>
    <property type="match status" value="1"/>
</dbReference>
<dbReference type="GO" id="GO:0001709">
    <property type="term" value="P:cell fate determination"/>
    <property type="evidence" value="ECO:0007669"/>
    <property type="project" value="TreeGrafter"/>
</dbReference>
<dbReference type="Proteomes" id="UP000233837">
    <property type="component" value="Unassembled WGS sequence"/>
</dbReference>
<dbReference type="PANTHER" id="PTHR33184:SF72">
    <property type="entry name" value="BETA-1,3-N-ACETYLGLUCOSAMINYLTRANSFERASE FAMILY PROTEIN"/>
    <property type="match status" value="1"/>
</dbReference>
<keyword evidence="1" id="KW-0732">Signal</keyword>
<reference evidence="2 3" key="1">
    <citation type="journal article" date="2016" name="Sci. Rep.">
        <title>The Dendrobium catenatum Lindl. genome sequence provides insights into polysaccharide synthase, floral development and adaptive evolution.</title>
        <authorList>
            <person name="Zhang G.Q."/>
            <person name="Xu Q."/>
            <person name="Bian C."/>
            <person name="Tsai W.C."/>
            <person name="Yeh C.M."/>
            <person name="Liu K.W."/>
            <person name="Yoshida K."/>
            <person name="Zhang L.S."/>
            <person name="Chang S.B."/>
            <person name="Chen F."/>
            <person name="Shi Y."/>
            <person name="Su Y.Y."/>
            <person name="Zhang Y.Q."/>
            <person name="Chen L.J."/>
            <person name="Yin Y."/>
            <person name="Lin M."/>
            <person name="Huang H."/>
            <person name="Deng H."/>
            <person name="Wang Z.W."/>
            <person name="Zhu S.L."/>
            <person name="Zhao X."/>
            <person name="Deng C."/>
            <person name="Niu S.C."/>
            <person name="Huang J."/>
            <person name="Wang M."/>
            <person name="Liu G.H."/>
            <person name="Yang H.J."/>
            <person name="Xiao X.J."/>
            <person name="Hsiao Y.Y."/>
            <person name="Wu W.L."/>
            <person name="Chen Y.Y."/>
            <person name="Mitsuda N."/>
            <person name="Ohme-Takagi M."/>
            <person name="Luo Y.B."/>
            <person name="Van de Peer Y."/>
            <person name="Liu Z.J."/>
        </authorList>
    </citation>
    <scope>NUCLEOTIDE SEQUENCE [LARGE SCALE GENOMIC DNA]</scope>
    <source>
        <tissue evidence="2">The whole plant</tissue>
    </source>
</reference>
<dbReference type="AlphaFoldDB" id="A0A2I0WIZ2"/>
<evidence type="ECO:0000313" key="2">
    <source>
        <dbReference type="EMBL" id="PKU75629.1"/>
    </source>
</evidence>
<name>A0A2I0WIZ2_9ASPA</name>
<accession>A0A2I0WIZ2</accession>
<gene>
    <name evidence="2" type="ORF">MA16_Dca021406</name>
</gene>
<dbReference type="InterPro" id="IPR040361">
    <property type="entry name" value="TPD1"/>
</dbReference>
<sequence length="135" mass="15210">MFSIKIKIFALKATSRSIKKVVPNEALMMKSALGYCGLSDIEVEQKSTGEIVKGKAEYEVVINNTCICTQYNIHLDCNGFNTVVSIDPTKFRKIDDYQCSVNNEDPVFTEAPIVFKYAWDIMFDLKPIYSTIACS</sequence>